<proteinExistence type="predicted"/>
<feature type="region of interest" description="Disordered" evidence="1">
    <location>
        <begin position="1"/>
        <end position="25"/>
    </location>
</feature>
<reference evidence="2 3" key="1">
    <citation type="submission" date="2015-10" db="EMBL/GenBank/DDBJ databases">
        <title>Draft genome sequence of Streptomyces canus DSM 40017, type strain for the species Streptomyces canus.</title>
        <authorList>
            <person name="Ruckert C."/>
            <person name="Winkler A."/>
            <person name="Kalinowski J."/>
            <person name="Kampfer P."/>
            <person name="Glaeser S."/>
        </authorList>
    </citation>
    <scope>NUCLEOTIDE SEQUENCE [LARGE SCALE GENOMIC DNA]</scope>
    <source>
        <strain evidence="2 3">DSM 40017</strain>
    </source>
</reference>
<feature type="compositionally biased region" description="Low complexity" evidence="1">
    <location>
        <begin position="14"/>
        <end position="25"/>
    </location>
</feature>
<evidence type="ECO:0000313" key="2">
    <source>
        <dbReference type="EMBL" id="KUN53286.1"/>
    </source>
</evidence>
<name>A0A101RJV2_9ACTN</name>
<protein>
    <recommendedName>
        <fullName evidence="4">Lipoprotein</fullName>
    </recommendedName>
</protein>
<evidence type="ECO:0000313" key="3">
    <source>
        <dbReference type="Proteomes" id="UP000053669"/>
    </source>
</evidence>
<comment type="caution">
    <text evidence="2">The sequence shown here is derived from an EMBL/GenBank/DDBJ whole genome shotgun (WGS) entry which is preliminary data.</text>
</comment>
<evidence type="ECO:0000256" key="1">
    <source>
        <dbReference type="SAM" id="MobiDB-lite"/>
    </source>
</evidence>
<feature type="region of interest" description="Disordered" evidence="1">
    <location>
        <begin position="128"/>
        <end position="165"/>
    </location>
</feature>
<dbReference type="EMBL" id="LMWU01000087">
    <property type="protein sequence ID" value="KUN53286.1"/>
    <property type="molecule type" value="Genomic_DNA"/>
</dbReference>
<accession>A0A101RJV2</accession>
<organism evidence="2 3">
    <name type="scientific">Streptomyces canus</name>
    <dbReference type="NCBI Taxonomy" id="58343"/>
    <lineage>
        <taxon>Bacteria</taxon>
        <taxon>Bacillati</taxon>
        <taxon>Actinomycetota</taxon>
        <taxon>Actinomycetes</taxon>
        <taxon>Kitasatosporales</taxon>
        <taxon>Streptomycetaceae</taxon>
        <taxon>Streptomyces</taxon>
        <taxon>Streptomyces aurantiacus group</taxon>
    </lineage>
</organism>
<gene>
    <name evidence="2" type="ORF">AQJ46_50550</name>
</gene>
<sequence>MLLVAGCSEGTGKVSKSSQTASKSATVRPGGVYTVTTTHADLLAAGPDPHEDVPENYGKWVYVFRGDRLAYSQENKDACTWAYGKVTFSGPTFSWAIIEGGYPKAPHKGYNKPGEFFSFAFSMRGDTLKLSPAPPRRSSSNPGTGSAPPLPTITSAATARHPRSG</sequence>
<dbReference type="Proteomes" id="UP000053669">
    <property type="component" value="Unassembled WGS sequence"/>
</dbReference>
<evidence type="ECO:0008006" key="4">
    <source>
        <dbReference type="Google" id="ProtNLM"/>
    </source>
</evidence>
<dbReference type="AlphaFoldDB" id="A0A101RJV2"/>